<dbReference type="Pfam" id="PF07238">
    <property type="entry name" value="PilZ"/>
    <property type="match status" value="1"/>
</dbReference>
<keyword evidence="4" id="KW-1185">Reference proteome</keyword>
<sequence>MAAETEQSTPGQTIARREERSPTNWIATIRLRDNTEIPCTVKDVSKSGAKIGVPSSQSLPDVFMLRIIGRDFLCLVRLAWRRGDYAGVRIERVGKLPKAAGTQDGSGFSNGARAEAGGIGVPSRKRGISNF</sequence>
<feature type="region of interest" description="Disordered" evidence="1">
    <location>
        <begin position="1"/>
        <end position="20"/>
    </location>
</feature>
<evidence type="ECO:0000256" key="1">
    <source>
        <dbReference type="SAM" id="MobiDB-lite"/>
    </source>
</evidence>
<accession>A0ABV2L8P7</accession>
<evidence type="ECO:0000313" key="4">
    <source>
        <dbReference type="Proteomes" id="UP001549145"/>
    </source>
</evidence>
<dbReference type="InterPro" id="IPR009875">
    <property type="entry name" value="PilZ_domain"/>
</dbReference>
<dbReference type="Proteomes" id="UP001549145">
    <property type="component" value="Unassembled WGS sequence"/>
</dbReference>
<proteinExistence type="predicted"/>
<feature type="compositionally biased region" description="Polar residues" evidence="1">
    <location>
        <begin position="1"/>
        <end position="12"/>
    </location>
</feature>
<evidence type="ECO:0000313" key="3">
    <source>
        <dbReference type="EMBL" id="MET3694224.1"/>
    </source>
</evidence>
<reference evidence="3 4" key="1">
    <citation type="submission" date="2024-06" db="EMBL/GenBank/DDBJ databases">
        <title>Genomic Encyclopedia of Type Strains, Phase IV (KMG-IV): sequencing the most valuable type-strain genomes for metagenomic binning, comparative biology and taxonomic classification.</title>
        <authorList>
            <person name="Goeker M."/>
        </authorList>
    </citation>
    <scope>NUCLEOTIDE SEQUENCE [LARGE SCALE GENOMIC DNA]</scope>
    <source>
        <strain evidence="3 4">DSM 21331</strain>
    </source>
</reference>
<gene>
    <name evidence="3" type="ORF">ABID43_003783</name>
</gene>
<dbReference type="RefSeq" id="WP_238282189.1">
    <property type="nucleotide sequence ID" value="NZ_BPQL01000156.1"/>
</dbReference>
<protein>
    <recommendedName>
        <fullName evidence="2">PilZ domain-containing protein</fullName>
    </recommendedName>
</protein>
<dbReference type="SUPFAM" id="SSF141371">
    <property type="entry name" value="PilZ domain-like"/>
    <property type="match status" value="1"/>
</dbReference>
<dbReference type="EMBL" id="JBEPMM010000013">
    <property type="protein sequence ID" value="MET3694224.1"/>
    <property type="molecule type" value="Genomic_DNA"/>
</dbReference>
<feature type="region of interest" description="Disordered" evidence="1">
    <location>
        <begin position="98"/>
        <end position="121"/>
    </location>
</feature>
<name>A0ABV2L8P7_9HYPH</name>
<evidence type="ECO:0000259" key="2">
    <source>
        <dbReference type="Pfam" id="PF07238"/>
    </source>
</evidence>
<feature type="domain" description="PilZ" evidence="2">
    <location>
        <begin position="16"/>
        <end position="91"/>
    </location>
</feature>
<organism evidence="3 4">
    <name type="scientific">Methylobacterium goesingense</name>
    <dbReference type="NCBI Taxonomy" id="243690"/>
    <lineage>
        <taxon>Bacteria</taxon>
        <taxon>Pseudomonadati</taxon>
        <taxon>Pseudomonadota</taxon>
        <taxon>Alphaproteobacteria</taxon>
        <taxon>Hyphomicrobiales</taxon>
        <taxon>Methylobacteriaceae</taxon>
        <taxon>Methylobacterium</taxon>
    </lineage>
</organism>
<comment type="caution">
    <text evidence="3">The sequence shown here is derived from an EMBL/GenBank/DDBJ whole genome shotgun (WGS) entry which is preliminary data.</text>
</comment>